<evidence type="ECO:0000313" key="2">
    <source>
        <dbReference type="Proteomes" id="UP000249886"/>
    </source>
</evidence>
<organism evidence="1 2">
    <name type="scientific">Corynebacterium matruchotii</name>
    <dbReference type="NCBI Taxonomy" id="43768"/>
    <lineage>
        <taxon>Bacteria</taxon>
        <taxon>Bacillati</taxon>
        <taxon>Actinomycetota</taxon>
        <taxon>Actinomycetes</taxon>
        <taxon>Mycobacteriales</taxon>
        <taxon>Corynebacteriaceae</taxon>
        <taxon>Corynebacterium</taxon>
    </lineage>
</organism>
<dbReference type="Proteomes" id="UP000249886">
    <property type="component" value="Unassembled WGS sequence"/>
</dbReference>
<comment type="caution">
    <text evidence="1">The sequence shown here is derived from an EMBL/GenBank/DDBJ whole genome shotgun (WGS) entry which is preliminary data.</text>
</comment>
<sequence length="120" mass="13293">MNTNKNSKLLTTDLTTDLNEFIDALEHAFASEGHPDTEVSIGRVERSKRHPDGTYSIDFLINLNNGPVIPQDEYLVPGAPRLSEEMARRVCAQVGLAVKNVIEIRIRHQITLVAIVGTSQ</sequence>
<name>A0A6H9XVC6_9CORY</name>
<dbReference type="RefSeq" id="WP_005523599.1">
    <property type="nucleotide sequence ID" value="NZ_CAUOYC010000001.1"/>
</dbReference>
<protein>
    <submittedName>
        <fullName evidence="1">Uncharacterized protein</fullName>
    </submittedName>
</protein>
<gene>
    <name evidence="1" type="ORF">NCTC10254_02043</name>
</gene>
<proteinExistence type="predicted"/>
<dbReference type="EMBL" id="UARK01000031">
    <property type="protein sequence ID" value="SPW31293.1"/>
    <property type="molecule type" value="Genomic_DNA"/>
</dbReference>
<evidence type="ECO:0000313" key="1">
    <source>
        <dbReference type="EMBL" id="SPW31293.1"/>
    </source>
</evidence>
<dbReference type="AlphaFoldDB" id="A0A6H9XVC6"/>
<accession>A0A6H9XVC6</accession>
<reference evidence="1 2" key="1">
    <citation type="submission" date="2018-06" db="EMBL/GenBank/DDBJ databases">
        <authorList>
            <consortium name="Pathogen Informatics"/>
            <person name="Doyle S."/>
        </authorList>
    </citation>
    <scope>NUCLEOTIDE SEQUENCE [LARGE SCALE GENOMIC DNA]</scope>
    <source>
        <strain evidence="1 2">NCTC10254</strain>
    </source>
</reference>
<dbReference type="GeneID" id="84575118"/>